<dbReference type="GO" id="GO:0061809">
    <property type="term" value="F:NAD+ nucleosidase activity, cyclic ADP-ribose generating"/>
    <property type="evidence" value="ECO:0007669"/>
    <property type="project" value="UniProtKB-EC"/>
</dbReference>
<evidence type="ECO:0000259" key="7">
    <source>
        <dbReference type="Pfam" id="PF00931"/>
    </source>
</evidence>
<protein>
    <recommendedName>
        <fullName evidence="1">ADP-ribosyl cyclase/cyclic ADP-ribose hydrolase</fullName>
        <ecNumber evidence="1">3.2.2.6</ecNumber>
    </recommendedName>
</protein>
<evidence type="ECO:0000259" key="8">
    <source>
        <dbReference type="Pfam" id="PF20160"/>
    </source>
</evidence>
<dbReference type="Pfam" id="PF20160">
    <property type="entry name" value="C-JID"/>
    <property type="match status" value="1"/>
</dbReference>
<dbReference type="InterPro" id="IPR045344">
    <property type="entry name" value="C-JID"/>
</dbReference>
<dbReference type="InterPro" id="IPR001611">
    <property type="entry name" value="Leu-rich_rpt"/>
</dbReference>
<evidence type="ECO:0000259" key="9">
    <source>
        <dbReference type="Pfam" id="PF23282"/>
    </source>
</evidence>
<dbReference type="InterPro" id="IPR027417">
    <property type="entry name" value="P-loop_NTPase"/>
</dbReference>
<feature type="region of interest" description="Disordered" evidence="6">
    <location>
        <begin position="770"/>
        <end position="836"/>
    </location>
</feature>
<keyword evidence="2" id="KW-0433">Leucine-rich repeat</keyword>
<dbReference type="Pfam" id="PF00931">
    <property type="entry name" value="NB-ARC"/>
    <property type="match status" value="1"/>
</dbReference>
<dbReference type="GO" id="GO:0006952">
    <property type="term" value="P:defense response"/>
    <property type="evidence" value="ECO:0007669"/>
    <property type="project" value="InterPro"/>
</dbReference>
<gene>
    <name evidence="10" type="ORF">FSB_LOCUS19520</name>
</gene>
<keyword evidence="3" id="KW-0677">Repeat</keyword>
<dbReference type="SMART" id="SM00369">
    <property type="entry name" value="LRR_TYP"/>
    <property type="match status" value="3"/>
</dbReference>
<evidence type="ECO:0000256" key="1">
    <source>
        <dbReference type="ARBA" id="ARBA00011982"/>
    </source>
</evidence>
<dbReference type="Gene3D" id="3.80.10.10">
    <property type="entry name" value="Ribonuclease Inhibitor"/>
    <property type="match status" value="2"/>
</dbReference>
<dbReference type="InterPro" id="IPR003591">
    <property type="entry name" value="Leu-rich_rpt_typical-subtyp"/>
</dbReference>
<feature type="compositionally biased region" description="Acidic residues" evidence="6">
    <location>
        <begin position="821"/>
        <end position="836"/>
    </location>
</feature>
<dbReference type="GO" id="GO:0043531">
    <property type="term" value="F:ADP binding"/>
    <property type="evidence" value="ECO:0007669"/>
    <property type="project" value="InterPro"/>
</dbReference>
<dbReference type="InterPro" id="IPR044974">
    <property type="entry name" value="Disease_R_plants"/>
</dbReference>
<sequence length="836" mass="94944">MENTDIVRIIGIWGTGGMGKTTLARVVYGMVSNQFDACGFIPIVRDGLGNYNLLHLQKTLLNQLLMERDANIHDVGSGVQMIQKRLCQKKILLVLDDVNELEQLKKLAWKKEWFGPGSRVIITTRNKNLLVEVERMELSHAFVDYADGLPLAIEVLGSFLFKRSIAEWKSYLEKLKEIPEKEILNVLQTSYDKLDDIEKDIFLNIACFLNHKDRDNVIEILNYLDLHPIIGLQALIEKSLLKLNNNQLWMHDLLQEMGWDVIRQECLQNPGKRSRLWLYKDIDSVLTNNTSFERLKFIRLDDSLKLIETPDFTETPNLEKLILKNCINLREVHPSIGVHRKLILLDLEGCKNLKTLPSRFEMESLKILNLSGCSKVQKIPEFGRNMEQVYLDGTAIIELPTSIEHLNDLQSIEELDVSGTAIRQVPSSICLLKNLKELSLRGCKGLSYKSWYELLLPTHRTLEPVGLPPLLGLHSLIKLDLGDCNLKKIPNGIGSLFSLRDLDLCGNDFICLPEIDGLSNLETLWLDNCTNLQSLPKLPSNVWDVGARGCSSLQMLPDQLKVTRYLHFDDCFKMTSNQGFIDMYIAMIKNYHQELLSRQDLSDMNIVIPGSKIPEWFSHQSIGAEVYIKEPSHLCNDWVGMVVCIVFCSNCNQKYCGPADRNSNPYHKEKHIEDLIFCSLISNGEWTVRGSKISIFKILSDHLWLICVTPEIFNDDEIFNDQSIKSVRECDANGFCQIGIRISTKDEIEVKQCGFRMVYKKDIEDNTSITPCEGLDDGAGPSGEGSSNDVPHPEKIERLPEFMALGNSDGEESSGFKECGEELSDWEESSESDLQG</sequence>
<dbReference type="PANTHER" id="PTHR11017">
    <property type="entry name" value="LEUCINE-RICH REPEAT-CONTAINING PROTEIN"/>
    <property type="match status" value="1"/>
</dbReference>
<feature type="compositionally biased region" description="Basic and acidic residues" evidence="6">
    <location>
        <begin position="791"/>
        <end position="800"/>
    </location>
</feature>
<organism evidence="10">
    <name type="scientific">Fagus sylvatica</name>
    <name type="common">Beechnut</name>
    <dbReference type="NCBI Taxonomy" id="28930"/>
    <lineage>
        <taxon>Eukaryota</taxon>
        <taxon>Viridiplantae</taxon>
        <taxon>Streptophyta</taxon>
        <taxon>Embryophyta</taxon>
        <taxon>Tracheophyta</taxon>
        <taxon>Spermatophyta</taxon>
        <taxon>Magnoliopsida</taxon>
        <taxon>eudicotyledons</taxon>
        <taxon>Gunneridae</taxon>
        <taxon>Pentapetalae</taxon>
        <taxon>rosids</taxon>
        <taxon>fabids</taxon>
        <taxon>Fagales</taxon>
        <taxon>Fagaceae</taxon>
        <taxon>Fagus</taxon>
    </lineage>
</organism>
<dbReference type="InterPro" id="IPR002182">
    <property type="entry name" value="NB-ARC"/>
</dbReference>
<evidence type="ECO:0000313" key="10">
    <source>
        <dbReference type="EMBL" id="SPC91638.1"/>
    </source>
</evidence>
<dbReference type="SUPFAM" id="SSF52058">
    <property type="entry name" value="L domain-like"/>
    <property type="match status" value="1"/>
</dbReference>
<evidence type="ECO:0000256" key="4">
    <source>
        <dbReference type="ARBA" id="ARBA00023027"/>
    </source>
</evidence>
<evidence type="ECO:0000256" key="3">
    <source>
        <dbReference type="ARBA" id="ARBA00022737"/>
    </source>
</evidence>
<dbReference type="InterPro" id="IPR058192">
    <property type="entry name" value="WHD_ROQ1-like"/>
</dbReference>
<accession>A0A2N9FWL5</accession>
<feature type="domain" description="C-JID" evidence="8">
    <location>
        <begin position="608"/>
        <end position="764"/>
    </location>
</feature>
<dbReference type="Gene3D" id="3.40.50.300">
    <property type="entry name" value="P-loop containing nucleotide triphosphate hydrolases"/>
    <property type="match status" value="1"/>
</dbReference>
<evidence type="ECO:0000256" key="6">
    <source>
        <dbReference type="SAM" id="MobiDB-lite"/>
    </source>
</evidence>
<proteinExistence type="predicted"/>
<keyword evidence="4" id="KW-0520">NAD</keyword>
<dbReference type="Pfam" id="PF23282">
    <property type="entry name" value="WHD_ROQ1"/>
    <property type="match status" value="1"/>
</dbReference>
<reference evidence="10" key="1">
    <citation type="submission" date="2018-02" db="EMBL/GenBank/DDBJ databases">
        <authorList>
            <person name="Cohen D.B."/>
            <person name="Kent A.D."/>
        </authorList>
    </citation>
    <scope>NUCLEOTIDE SEQUENCE</scope>
</reference>
<feature type="domain" description="Disease resistance protein Roq1-like winged-helix" evidence="9">
    <location>
        <begin position="198"/>
        <end position="264"/>
    </location>
</feature>
<comment type="catalytic activity">
    <reaction evidence="5">
        <text>NAD(+) + H2O = ADP-D-ribose + nicotinamide + H(+)</text>
        <dbReference type="Rhea" id="RHEA:16301"/>
        <dbReference type="ChEBI" id="CHEBI:15377"/>
        <dbReference type="ChEBI" id="CHEBI:15378"/>
        <dbReference type="ChEBI" id="CHEBI:17154"/>
        <dbReference type="ChEBI" id="CHEBI:57540"/>
        <dbReference type="ChEBI" id="CHEBI:57967"/>
        <dbReference type="EC" id="3.2.2.6"/>
    </reaction>
    <physiologicalReaction direction="left-to-right" evidence="5">
        <dbReference type="Rhea" id="RHEA:16302"/>
    </physiologicalReaction>
</comment>
<evidence type="ECO:0000256" key="5">
    <source>
        <dbReference type="ARBA" id="ARBA00047304"/>
    </source>
</evidence>
<evidence type="ECO:0000256" key="2">
    <source>
        <dbReference type="ARBA" id="ARBA00022614"/>
    </source>
</evidence>
<dbReference type="AlphaFoldDB" id="A0A2N9FWL5"/>
<feature type="domain" description="NB-ARC" evidence="7">
    <location>
        <begin position="4"/>
        <end position="133"/>
    </location>
</feature>
<dbReference type="EMBL" id="OIVN01001238">
    <property type="protein sequence ID" value="SPC91638.1"/>
    <property type="molecule type" value="Genomic_DNA"/>
</dbReference>
<dbReference type="InterPro" id="IPR032675">
    <property type="entry name" value="LRR_dom_sf"/>
</dbReference>
<dbReference type="SUPFAM" id="SSF52540">
    <property type="entry name" value="P-loop containing nucleoside triphosphate hydrolases"/>
    <property type="match status" value="1"/>
</dbReference>
<dbReference type="PANTHER" id="PTHR11017:SF527">
    <property type="entry name" value="TMV RESISTANCE PROTEIN N-LIKE"/>
    <property type="match status" value="1"/>
</dbReference>
<dbReference type="EC" id="3.2.2.6" evidence="1"/>
<dbReference type="PROSITE" id="PS51450">
    <property type="entry name" value="LRR"/>
    <property type="match status" value="1"/>
</dbReference>
<dbReference type="PRINTS" id="PR00364">
    <property type="entry name" value="DISEASERSIST"/>
</dbReference>
<name>A0A2N9FWL5_FAGSY</name>